<reference evidence="4" key="1">
    <citation type="journal article" date="2016" name="Genome Announc.">
        <title>Genome sequences of three species of Hanseniaspora isolated from spontaneous wine fermentations.</title>
        <authorList>
            <person name="Sternes P.R."/>
            <person name="Lee D."/>
            <person name="Kutyna D.R."/>
            <person name="Borneman A.R."/>
        </authorList>
    </citation>
    <scope>NUCLEOTIDE SEQUENCE [LARGE SCALE GENOMIC DNA]</scope>
    <source>
        <strain evidence="4">AWRI3580</strain>
    </source>
</reference>
<organism evidence="3 4">
    <name type="scientific">Hanseniaspora uvarum</name>
    <name type="common">Yeast</name>
    <name type="synonym">Kloeckera apiculata</name>
    <dbReference type="NCBI Taxonomy" id="29833"/>
    <lineage>
        <taxon>Eukaryota</taxon>
        <taxon>Fungi</taxon>
        <taxon>Dikarya</taxon>
        <taxon>Ascomycota</taxon>
        <taxon>Saccharomycotina</taxon>
        <taxon>Saccharomycetes</taxon>
        <taxon>Saccharomycodales</taxon>
        <taxon>Saccharomycodaceae</taxon>
        <taxon>Hanseniaspora</taxon>
    </lineage>
</organism>
<keyword evidence="1" id="KW-0645">Protease</keyword>
<dbReference type="VEuPathDB" id="FungiDB:AWRI3580_g3749"/>
<feature type="domain" description="Peptidase A2B Ty3 transposon peptidase" evidence="2">
    <location>
        <begin position="218"/>
        <end position="318"/>
    </location>
</feature>
<dbReference type="SUPFAM" id="SSF50630">
    <property type="entry name" value="Acid proteases"/>
    <property type="match status" value="1"/>
</dbReference>
<dbReference type="Pfam" id="PF12384">
    <property type="entry name" value="Peptidase_A2B"/>
    <property type="match status" value="1"/>
</dbReference>
<name>A0A1E5R726_HANUV</name>
<keyword evidence="1" id="KW-0378">Hydrolase</keyword>
<evidence type="ECO:0000259" key="2">
    <source>
        <dbReference type="Pfam" id="PF12384"/>
    </source>
</evidence>
<dbReference type="InterPro" id="IPR021109">
    <property type="entry name" value="Peptidase_aspartic_dom_sf"/>
</dbReference>
<evidence type="ECO:0000256" key="1">
    <source>
        <dbReference type="ARBA" id="ARBA00022750"/>
    </source>
</evidence>
<dbReference type="CDD" id="cd00303">
    <property type="entry name" value="retropepsin_like"/>
    <property type="match status" value="1"/>
</dbReference>
<dbReference type="InterPro" id="IPR024650">
    <property type="entry name" value="Peptidase_A2B"/>
</dbReference>
<comment type="caution">
    <text evidence="3">The sequence shown here is derived from an EMBL/GenBank/DDBJ whole genome shotgun (WGS) entry which is preliminary data.</text>
</comment>
<dbReference type="InterPro" id="IPR032567">
    <property type="entry name" value="RTL1-rel"/>
</dbReference>
<dbReference type="EMBL" id="LPNN01000009">
    <property type="protein sequence ID" value="OEJ82696.1"/>
    <property type="molecule type" value="Genomic_DNA"/>
</dbReference>
<dbReference type="Gene3D" id="2.40.70.10">
    <property type="entry name" value="Acid Proteases"/>
    <property type="match status" value="1"/>
</dbReference>
<dbReference type="PANTHER" id="PTHR15503:SF36">
    <property type="entry name" value="RETROTRANSPOSON GAG-LIKE PROTEIN 5"/>
    <property type="match status" value="1"/>
</dbReference>
<dbReference type="OrthoDB" id="3973452at2759"/>
<dbReference type="SUPFAM" id="SSF56672">
    <property type="entry name" value="DNA/RNA polymerases"/>
    <property type="match status" value="1"/>
</dbReference>
<gene>
    <name evidence="3" type="ORF">AWRI3580_g3749</name>
</gene>
<dbReference type="InterPro" id="IPR001969">
    <property type="entry name" value="Aspartic_peptidase_AS"/>
</dbReference>
<dbReference type="AlphaFoldDB" id="A0A1E5R726"/>
<evidence type="ECO:0000313" key="3">
    <source>
        <dbReference type="EMBL" id="OEJ82696.1"/>
    </source>
</evidence>
<dbReference type="GO" id="GO:0006508">
    <property type="term" value="P:proteolysis"/>
    <property type="evidence" value="ECO:0007669"/>
    <property type="project" value="InterPro"/>
</dbReference>
<dbReference type="InterPro" id="IPR043502">
    <property type="entry name" value="DNA/RNA_pol_sf"/>
</dbReference>
<dbReference type="PANTHER" id="PTHR15503">
    <property type="entry name" value="LDOC1 RELATED"/>
    <property type="match status" value="1"/>
</dbReference>
<keyword evidence="4" id="KW-1185">Reference proteome</keyword>
<proteinExistence type="predicted"/>
<dbReference type="STRING" id="29833.A0A1E5R726"/>
<dbReference type="PROSITE" id="PS00141">
    <property type="entry name" value="ASP_PROTEASE"/>
    <property type="match status" value="1"/>
</dbReference>
<dbReference type="Gene3D" id="3.10.10.10">
    <property type="entry name" value="HIV Type 1 Reverse Transcriptase, subunit A, domain 1"/>
    <property type="match status" value="1"/>
</dbReference>
<evidence type="ECO:0000313" key="4">
    <source>
        <dbReference type="Proteomes" id="UP000095358"/>
    </source>
</evidence>
<sequence length="421" mass="46458">MSEQLSAFRELTNFKFSGRNFSKEYLDLKSIYDSLSGYADDDGLFTNFMYAALPQSVINTLPCVSFSSSDELYSMVAARLFEPKSFGPHTSQSFDPDAMEIDALSASGIVSNEIYDVITQYQDAMNDPDLAEDIIVALEAIRISRAHQNIRVSASACFYCQRPDKIMKPHTDLFADKVFTKALENPLLSESTLNAINVNLIESPLIGTQRVTMLYSASTQIPALLDTGAASSFITFDLADTLHLPIYTADTPIKVKGAFSTNTNTASSIAEMTFTIRGCTKEFTISLYVVNSIGSHKLIIGNPILQQFPKLLTPSIATTVSRLMLFLLLQFPLRLTLINFLSIQFSKNIFLEIADELPTPTSTSAYRHSIELLPDAPLPKSNPFTLSLTEEEEVTTQIDKLLELEHIVPSTSSLASPCFIG</sequence>
<accession>A0A1E5R726</accession>
<dbReference type="Proteomes" id="UP000095358">
    <property type="component" value="Unassembled WGS sequence"/>
</dbReference>
<keyword evidence="1" id="KW-0064">Aspartyl protease</keyword>
<protein>
    <recommendedName>
        <fullName evidence="2">Peptidase A2B Ty3 transposon peptidase domain-containing protein</fullName>
    </recommendedName>
</protein>
<dbReference type="GO" id="GO:0004190">
    <property type="term" value="F:aspartic-type endopeptidase activity"/>
    <property type="evidence" value="ECO:0007669"/>
    <property type="project" value="UniProtKB-KW"/>
</dbReference>